<dbReference type="AlphaFoldDB" id="A0AAW9D6K4"/>
<protein>
    <submittedName>
        <fullName evidence="2">Uncharacterized protein</fullName>
    </submittedName>
</protein>
<feature type="compositionally biased region" description="Basic residues" evidence="1">
    <location>
        <begin position="12"/>
        <end position="41"/>
    </location>
</feature>
<proteinExistence type="predicted"/>
<name>A0AAW9D6K4_BURTH</name>
<dbReference type="EMBL" id="QXCT01000002">
    <property type="protein sequence ID" value="MDW9257446.1"/>
    <property type="molecule type" value="Genomic_DNA"/>
</dbReference>
<evidence type="ECO:0000313" key="3">
    <source>
        <dbReference type="Proteomes" id="UP001272137"/>
    </source>
</evidence>
<gene>
    <name evidence="2" type="ORF">C7S16_3284</name>
</gene>
<accession>A0AAW9D6K4</accession>
<feature type="compositionally biased region" description="Low complexity" evidence="1">
    <location>
        <begin position="1"/>
        <end position="11"/>
    </location>
</feature>
<organism evidence="2 3">
    <name type="scientific">Burkholderia thailandensis</name>
    <dbReference type="NCBI Taxonomy" id="57975"/>
    <lineage>
        <taxon>Bacteria</taxon>
        <taxon>Pseudomonadati</taxon>
        <taxon>Pseudomonadota</taxon>
        <taxon>Betaproteobacteria</taxon>
        <taxon>Burkholderiales</taxon>
        <taxon>Burkholderiaceae</taxon>
        <taxon>Burkholderia</taxon>
        <taxon>pseudomallei group</taxon>
    </lineage>
</organism>
<dbReference type="Proteomes" id="UP001272137">
    <property type="component" value="Unassembled WGS sequence"/>
</dbReference>
<evidence type="ECO:0000256" key="1">
    <source>
        <dbReference type="SAM" id="MobiDB-lite"/>
    </source>
</evidence>
<reference evidence="2" key="1">
    <citation type="submission" date="2018-08" db="EMBL/GenBank/DDBJ databases">
        <title>Identification of Burkholderia cepacia strains that express a Burkholderia pseudomallei-like capsular polysaccharide.</title>
        <authorList>
            <person name="Burtnick M.N."/>
            <person name="Vongsouvath M."/>
            <person name="Newton P."/>
            <person name="Wuthiekanun V."/>
            <person name="Limmathurotsakul D."/>
            <person name="Brett P.J."/>
            <person name="Chantratita N."/>
            <person name="Dance D.A."/>
        </authorList>
    </citation>
    <scope>NUCLEOTIDE SEQUENCE</scope>
    <source>
        <strain evidence="2">SBXCC001</strain>
    </source>
</reference>
<evidence type="ECO:0000313" key="2">
    <source>
        <dbReference type="EMBL" id="MDW9257446.1"/>
    </source>
</evidence>
<feature type="region of interest" description="Disordered" evidence="1">
    <location>
        <begin position="1"/>
        <end position="62"/>
    </location>
</feature>
<sequence length="62" mass="7122">MHARAASAHANTHARRGRHAKHAPGAKRTRTANRGSRRMPRRARENAALMRRKSRMHGEWDC</sequence>
<comment type="caution">
    <text evidence="2">The sequence shown here is derived from an EMBL/GenBank/DDBJ whole genome shotgun (WGS) entry which is preliminary data.</text>
</comment>